<dbReference type="InterPro" id="IPR034202">
    <property type="entry name" value="Subtilisin_Carlsberg-like"/>
</dbReference>
<evidence type="ECO:0000256" key="8">
    <source>
        <dbReference type="ARBA" id="ARBA00022801"/>
    </source>
</evidence>
<dbReference type="Proteomes" id="UP000322139">
    <property type="component" value="Unassembled WGS sequence"/>
</dbReference>
<comment type="cofactor">
    <cofactor evidence="1">
        <name>Ca(2+)</name>
        <dbReference type="ChEBI" id="CHEBI:29108"/>
    </cofactor>
</comment>
<dbReference type="PRINTS" id="PR00723">
    <property type="entry name" value="SUBTILISIN"/>
</dbReference>
<dbReference type="Gene3D" id="3.30.70.80">
    <property type="entry name" value="Peptidase S8 propeptide/proteinase inhibitor I9"/>
    <property type="match status" value="1"/>
</dbReference>
<dbReference type="PANTHER" id="PTHR43806:SF11">
    <property type="entry name" value="CEREVISIN-RELATED"/>
    <property type="match status" value="1"/>
</dbReference>
<dbReference type="InterPro" id="IPR022398">
    <property type="entry name" value="Peptidase_S8_His-AS"/>
</dbReference>
<dbReference type="InterPro" id="IPR015500">
    <property type="entry name" value="Peptidase_S8_subtilisin-rel"/>
</dbReference>
<proteinExistence type="inferred from homology"/>
<evidence type="ECO:0000313" key="14">
    <source>
        <dbReference type="EMBL" id="TYS47024.1"/>
    </source>
</evidence>
<dbReference type="GO" id="GO:0004252">
    <property type="term" value="F:serine-type endopeptidase activity"/>
    <property type="evidence" value="ECO:0007669"/>
    <property type="project" value="UniProtKB-UniRule"/>
</dbReference>
<accession>A0A5D4RAH5</accession>
<dbReference type="GO" id="GO:0006508">
    <property type="term" value="P:proteolysis"/>
    <property type="evidence" value="ECO:0007669"/>
    <property type="project" value="UniProtKB-KW"/>
</dbReference>
<dbReference type="AlphaFoldDB" id="A0A5D4RAH5"/>
<dbReference type="PROSITE" id="PS51272">
    <property type="entry name" value="SLH"/>
    <property type="match status" value="3"/>
</dbReference>
<comment type="caution">
    <text evidence="14">The sequence shown here is derived from an EMBL/GenBank/DDBJ whole genome shotgun (WGS) entry which is preliminary data.</text>
</comment>
<organism evidence="14 15">
    <name type="scientific">Bacillus infantis</name>
    <dbReference type="NCBI Taxonomy" id="324767"/>
    <lineage>
        <taxon>Bacteria</taxon>
        <taxon>Bacillati</taxon>
        <taxon>Bacillota</taxon>
        <taxon>Bacilli</taxon>
        <taxon>Bacillales</taxon>
        <taxon>Bacillaceae</taxon>
        <taxon>Bacillus</taxon>
    </lineage>
</organism>
<keyword evidence="7 12" id="KW-0732">Signal</keyword>
<evidence type="ECO:0000256" key="12">
    <source>
        <dbReference type="SAM" id="SignalP"/>
    </source>
</evidence>
<dbReference type="InterPro" id="IPR037045">
    <property type="entry name" value="S8pro/Inhibitor_I9_sf"/>
</dbReference>
<keyword evidence="6" id="KW-0479">Metal-binding</keyword>
<dbReference type="CDD" id="cd07477">
    <property type="entry name" value="Peptidases_S8_Subtilisin_subset"/>
    <property type="match status" value="1"/>
</dbReference>
<comment type="similarity">
    <text evidence="3 11">Belongs to the peptidase S8 family.</text>
</comment>
<evidence type="ECO:0000256" key="11">
    <source>
        <dbReference type="PROSITE-ProRule" id="PRU01240"/>
    </source>
</evidence>
<dbReference type="InterPro" id="IPR000209">
    <property type="entry name" value="Peptidase_S8/S53_dom"/>
</dbReference>
<dbReference type="EMBL" id="VTER01000007">
    <property type="protein sequence ID" value="TYS47024.1"/>
    <property type="molecule type" value="Genomic_DNA"/>
</dbReference>
<feature type="domain" description="SLH" evidence="13">
    <location>
        <begin position="523"/>
        <end position="586"/>
    </location>
</feature>
<dbReference type="GO" id="GO:0046872">
    <property type="term" value="F:metal ion binding"/>
    <property type="evidence" value="ECO:0007669"/>
    <property type="project" value="UniProtKB-KW"/>
</dbReference>
<reference evidence="14 15" key="1">
    <citation type="submission" date="2019-08" db="EMBL/GenBank/DDBJ databases">
        <title>Bacillus genomes from the desert of Cuatro Cienegas, Coahuila.</title>
        <authorList>
            <person name="Olmedo-Alvarez G."/>
        </authorList>
    </citation>
    <scope>NUCLEOTIDE SEQUENCE [LARGE SCALE GENOMIC DNA]</scope>
    <source>
        <strain evidence="14 15">CH446_14T</strain>
    </source>
</reference>
<keyword evidence="10" id="KW-0106">Calcium</keyword>
<evidence type="ECO:0000256" key="6">
    <source>
        <dbReference type="ARBA" id="ARBA00022723"/>
    </source>
</evidence>
<evidence type="ECO:0000256" key="7">
    <source>
        <dbReference type="ARBA" id="ARBA00022729"/>
    </source>
</evidence>
<evidence type="ECO:0000256" key="9">
    <source>
        <dbReference type="ARBA" id="ARBA00022825"/>
    </source>
</evidence>
<feature type="active site" description="Charge relay system" evidence="11">
    <location>
        <position position="325"/>
    </location>
</feature>
<evidence type="ECO:0000256" key="4">
    <source>
        <dbReference type="ARBA" id="ARBA00022525"/>
    </source>
</evidence>
<gene>
    <name evidence="14" type="ORF">FZD51_16320</name>
</gene>
<name>A0A5D4RAH5_9BACI</name>
<evidence type="ECO:0000256" key="1">
    <source>
        <dbReference type="ARBA" id="ARBA00001913"/>
    </source>
</evidence>
<feature type="domain" description="SLH" evidence="13">
    <location>
        <begin position="587"/>
        <end position="640"/>
    </location>
</feature>
<keyword evidence="5 11" id="KW-0645">Protease</keyword>
<feature type="signal peptide" evidence="12">
    <location>
        <begin position="1"/>
        <end position="23"/>
    </location>
</feature>
<keyword evidence="4" id="KW-0964">Secreted</keyword>
<evidence type="ECO:0000256" key="5">
    <source>
        <dbReference type="ARBA" id="ARBA00022670"/>
    </source>
</evidence>
<dbReference type="GO" id="GO:0005576">
    <property type="term" value="C:extracellular region"/>
    <property type="evidence" value="ECO:0007669"/>
    <property type="project" value="UniProtKB-SubCell"/>
</dbReference>
<comment type="subcellular location">
    <subcellularLocation>
        <location evidence="2">Secreted</location>
    </subcellularLocation>
</comment>
<dbReference type="PROSITE" id="PS00137">
    <property type="entry name" value="SUBTILASE_HIS"/>
    <property type="match status" value="1"/>
</dbReference>
<feature type="active site" description="Charge relay system" evidence="11">
    <location>
        <position position="132"/>
    </location>
</feature>
<dbReference type="InterPro" id="IPR001119">
    <property type="entry name" value="SLH_dom"/>
</dbReference>
<dbReference type="SUPFAM" id="SSF52743">
    <property type="entry name" value="Subtilisin-like"/>
    <property type="match status" value="1"/>
</dbReference>
<protein>
    <submittedName>
        <fullName evidence="14">S8 family serine peptidase</fullName>
    </submittedName>
</protein>
<dbReference type="Pfam" id="PF00082">
    <property type="entry name" value="Peptidase_S8"/>
    <property type="match status" value="1"/>
</dbReference>
<dbReference type="Gene3D" id="3.40.50.200">
    <property type="entry name" value="Peptidase S8/S53 domain"/>
    <property type="match status" value="1"/>
</dbReference>
<dbReference type="Pfam" id="PF00395">
    <property type="entry name" value="SLH"/>
    <property type="match status" value="3"/>
</dbReference>
<evidence type="ECO:0000256" key="2">
    <source>
        <dbReference type="ARBA" id="ARBA00004613"/>
    </source>
</evidence>
<evidence type="ECO:0000256" key="10">
    <source>
        <dbReference type="ARBA" id="ARBA00022837"/>
    </source>
</evidence>
<evidence type="ECO:0000256" key="3">
    <source>
        <dbReference type="ARBA" id="ARBA00011073"/>
    </source>
</evidence>
<dbReference type="RefSeq" id="WP_148975725.1">
    <property type="nucleotide sequence ID" value="NZ_JBNIKU010000004.1"/>
</dbReference>
<dbReference type="InterPro" id="IPR036852">
    <property type="entry name" value="Peptidase_S8/S53_dom_sf"/>
</dbReference>
<dbReference type="PANTHER" id="PTHR43806">
    <property type="entry name" value="PEPTIDASE S8"/>
    <property type="match status" value="1"/>
</dbReference>
<dbReference type="InterPro" id="IPR023828">
    <property type="entry name" value="Peptidase_S8_Ser-AS"/>
</dbReference>
<evidence type="ECO:0000259" key="13">
    <source>
        <dbReference type="PROSITE" id="PS51272"/>
    </source>
</evidence>
<feature type="domain" description="SLH" evidence="13">
    <location>
        <begin position="463"/>
        <end position="522"/>
    </location>
</feature>
<keyword evidence="9 11" id="KW-0720">Serine protease</keyword>
<sequence length="640" mass="67950">MKKWLMPAAVMLLISNILFPVMSNGSPAAKAGPEKQEANYIAFFNGEINEKLIESAGGEVTREYGLIHAAAVKLPAASAEVLRLSGKLAGLVMDQKVQAGGQVIPWAHGNINRTAMQPAGLTGKGVKIAIIDSGAAEHEDLSIAGGACVLDLDYNPLACKDSYKDENGHGTHVAGIIGALDNEIGIVGVAPDAQLYAVKALDRRGDGTSSTVMAGLEWAIKNDMDIINLSLTTPYDDVGIRTMIDKAYEKGILIIAAAGNSGRSGDMNTVEYPGKFPSVIAVAAVNKANVRVPSSSSGAEIELAAPGSSIYSTTPQGYGYMTGTSMASPFAAGMAALYMQKYPGYTNKQIRKLLQTNAKDLGTQGKDHLYGYGLVQADTAKVDPIPVSARTDSSGKISLDMQNVLKEFKSYNVYRFGGLIAEGAAEPVFEDYGVKGQVPYMIVPLNGKEEKLDRSTLVSAEIASPYFKDITNSLWYSRHLIYLNREGILNGYQEKMIGPGKLVTRAEAVAMIGRALGIEGAQKATRFKDVPSASFASGYIEGAAASGILTGFKDGTFRPNEPVTRAEMAILIARGYKLPEASNVSFSDVSPSIAGSKEILKIAGAHISEGYPDGTFKPGEKMLRSSYAVFLARAENKALR</sequence>
<feature type="chain" id="PRO_5038576196" evidence="12">
    <location>
        <begin position="24"/>
        <end position="640"/>
    </location>
</feature>
<feature type="active site" description="Charge relay system" evidence="11">
    <location>
        <position position="169"/>
    </location>
</feature>
<evidence type="ECO:0000313" key="15">
    <source>
        <dbReference type="Proteomes" id="UP000322139"/>
    </source>
</evidence>
<dbReference type="InterPro" id="IPR050131">
    <property type="entry name" value="Peptidase_S8_subtilisin-like"/>
</dbReference>
<dbReference type="PROSITE" id="PS51892">
    <property type="entry name" value="SUBTILASE"/>
    <property type="match status" value="1"/>
</dbReference>
<dbReference type="PROSITE" id="PS00138">
    <property type="entry name" value="SUBTILASE_SER"/>
    <property type="match status" value="1"/>
</dbReference>
<keyword evidence="8 11" id="KW-0378">Hydrolase</keyword>